<reference evidence="1 2" key="1">
    <citation type="submission" date="2017-03" db="EMBL/GenBank/DDBJ databases">
        <title>Genome sequence of Sphingomonas mucosissima DSM 17494.</title>
        <authorList>
            <person name="Poehlein A."/>
            <person name="Wuebbeler J.H."/>
            <person name="Steinbuechel A."/>
            <person name="Daniel R."/>
        </authorList>
    </citation>
    <scope>NUCLEOTIDE SEQUENCE [LARGE SCALE GENOMIC DNA]</scope>
    <source>
        <strain evidence="1 2">DSM 17494</strain>
    </source>
</reference>
<dbReference type="AlphaFoldDB" id="A0A245ZSC3"/>
<accession>A0A245ZSC3</accession>
<comment type="caution">
    <text evidence="1">The sequence shown here is derived from an EMBL/GenBank/DDBJ whole genome shotgun (WGS) entry which is preliminary data.</text>
</comment>
<proteinExistence type="predicted"/>
<gene>
    <name evidence="1" type="ORF">SPMU_09880</name>
</gene>
<name>A0A245ZSC3_9SPHN</name>
<evidence type="ECO:0000313" key="2">
    <source>
        <dbReference type="Proteomes" id="UP000197783"/>
    </source>
</evidence>
<keyword evidence="2" id="KW-1185">Reference proteome</keyword>
<protein>
    <submittedName>
        <fullName evidence="1">Uncharacterized protein</fullName>
    </submittedName>
</protein>
<organism evidence="1 2">
    <name type="scientific">Sphingomonas mucosissima</name>
    <dbReference type="NCBI Taxonomy" id="370959"/>
    <lineage>
        <taxon>Bacteria</taxon>
        <taxon>Pseudomonadati</taxon>
        <taxon>Pseudomonadota</taxon>
        <taxon>Alphaproteobacteria</taxon>
        <taxon>Sphingomonadales</taxon>
        <taxon>Sphingomonadaceae</taxon>
        <taxon>Sphingomonas</taxon>
    </lineage>
</organism>
<sequence length="120" mass="13916">MSETPKAWNGELILEWLESRVDAARVEQAAADRRGYEAQDDYDKAAAEEWVCRTLKTAGCTHDQVAFAAQIKELLAKDEYRITGIYDDRRVERYIRANLRKIAKMTKANEGFANKLRYQR</sequence>
<dbReference type="EMBL" id="NBBJ01000001">
    <property type="protein sequence ID" value="OWK32649.1"/>
    <property type="molecule type" value="Genomic_DNA"/>
</dbReference>
<dbReference type="Proteomes" id="UP000197783">
    <property type="component" value="Unassembled WGS sequence"/>
</dbReference>
<evidence type="ECO:0000313" key="1">
    <source>
        <dbReference type="EMBL" id="OWK32649.1"/>
    </source>
</evidence>